<keyword evidence="2" id="KW-1185">Reference proteome</keyword>
<evidence type="ECO:0000313" key="1">
    <source>
        <dbReference type="EMBL" id="CAG8639348.1"/>
    </source>
</evidence>
<comment type="caution">
    <text evidence="1">The sequence shown here is derived from an EMBL/GenBank/DDBJ whole genome shotgun (WGS) entry which is preliminary data.</text>
</comment>
<name>A0A9N9DKP8_9GLOM</name>
<reference evidence="1" key="1">
    <citation type="submission" date="2021-06" db="EMBL/GenBank/DDBJ databases">
        <authorList>
            <person name="Kallberg Y."/>
            <person name="Tangrot J."/>
            <person name="Rosling A."/>
        </authorList>
    </citation>
    <scope>NUCLEOTIDE SEQUENCE</scope>
    <source>
        <strain evidence="1">FL130A</strain>
    </source>
</reference>
<protein>
    <submittedName>
        <fullName evidence="1">5431_t:CDS:1</fullName>
    </submittedName>
</protein>
<dbReference type="Proteomes" id="UP000789508">
    <property type="component" value="Unassembled WGS sequence"/>
</dbReference>
<organism evidence="1 2">
    <name type="scientific">Ambispora leptoticha</name>
    <dbReference type="NCBI Taxonomy" id="144679"/>
    <lineage>
        <taxon>Eukaryota</taxon>
        <taxon>Fungi</taxon>
        <taxon>Fungi incertae sedis</taxon>
        <taxon>Mucoromycota</taxon>
        <taxon>Glomeromycotina</taxon>
        <taxon>Glomeromycetes</taxon>
        <taxon>Archaeosporales</taxon>
        <taxon>Ambisporaceae</taxon>
        <taxon>Ambispora</taxon>
    </lineage>
</organism>
<proteinExistence type="predicted"/>
<sequence length="387" mass="44607">HMIPINTKNTPSTSKDSNRVYYFSLIEHIQRMLKNPSISSHLYFGPGILSKSCEELWEGDLWAESPLFGQSNLITMQGSFNCGDFVKYYSVTKTVEVGRIRSFVIVDKKVMTRIQRLFSYDQIPQYLHSKKNIPCSPKERYLVEESELFIIDPSSLICYLNVWLQDQPAPPIVDFFVTKILYYYNGRWKFRPIKLRHQHPSERISVKPPADLNMPIFKFYLDLYYDDFGTFRNTYHSLGGVYLQIGNMPRQLRKQLRNHFIIGLVPFGGNLKDFIKIFIKEVHQLEQGFVMNVNGVDCWISGGLAMVTADLPQGNDIAGVLRHNANLGCRSCKASKNELTNISFDIYSNGRYHQITNQEFEIINAQQTKSARLQTCSQYGLRPSPGP</sequence>
<dbReference type="EMBL" id="CAJVPS010007949">
    <property type="protein sequence ID" value="CAG8639348.1"/>
    <property type="molecule type" value="Genomic_DNA"/>
</dbReference>
<dbReference type="OrthoDB" id="2351769at2759"/>
<evidence type="ECO:0000313" key="2">
    <source>
        <dbReference type="Proteomes" id="UP000789508"/>
    </source>
</evidence>
<dbReference type="AlphaFoldDB" id="A0A9N9DKP8"/>
<accession>A0A9N9DKP8</accession>
<feature type="non-terminal residue" evidence="1">
    <location>
        <position position="387"/>
    </location>
</feature>
<gene>
    <name evidence="1" type="ORF">ALEPTO_LOCUS9652</name>
</gene>